<dbReference type="Proteomes" id="UP000224854">
    <property type="component" value="Unassembled WGS sequence"/>
</dbReference>
<dbReference type="GO" id="GO:0005730">
    <property type="term" value="C:nucleolus"/>
    <property type="evidence" value="ECO:0007669"/>
    <property type="project" value="UniProtKB-SubCell"/>
</dbReference>
<evidence type="ECO:0000256" key="3">
    <source>
        <dbReference type="ARBA" id="ARBA00021321"/>
    </source>
</evidence>
<evidence type="ECO:0000256" key="2">
    <source>
        <dbReference type="ARBA" id="ARBA00011022"/>
    </source>
</evidence>
<sequence>MVIPPHPQFSLQLSLKLPHANTRQAPIKPQSQPTSTKPSARALRLARVSGSIHPLLPSKVFRPNAAVSDSFISSKQDKRLIRHSAFVSRITSAPPWRVTKKTQKSIFTASKTASSKASNPSKASTCASKTSSLSKTSSRSRRKHTPLSASLASLADALPTPVDPPPLRSLVSKKGALRRKERLVRDEMYRFGASMARLNSSISASDPATTTPTSMLAVSESAPAPPRPGSLDLDQDENMDVCQKSAATQTQAQNNKWAALRGFISETMQHNPAFTC</sequence>
<reference evidence="6 7" key="1">
    <citation type="submission" date="2017-06" db="EMBL/GenBank/DDBJ databases">
        <title>Ant-infecting Ophiocordyceps genomes reveal a high diversity of potential behavioral manipulation genes and a possible major role for enterotoxins.</title>
        <authorList>
            <person name="De Bekker C."/>
            <person name="Evans H.C."/>
            <person name="Brachmann A."/>
            <person name="Hughes D.P."/>
        </authorList>
    </citation>
    <scope>NUCLEOTIDE SEQUENCE [LARGE SCALE GENOMIC DNA]</scope>
    <source>
        <strain evidence="6 7">1348a</strain>
    </source>
</reference>
<comment type="subcellular location">
    <subcellularLocation>
        <location evidence="1">Nucleus</location>
        <location evidence="1">Nucleolus</location>
    </subcellularLocation>
</comment>
<dbReference type="GO" id="GO:0000462">
    <property type="term" value="P:maturation of SSU-rRNA from tricistronic rRNA transcript (SSU-rRNA, 5.8S rRNA, LSU-rRNA)"/>
    <property type="evidence" value="ECO:0007669"/>
    <property type="project" value="InterPro"/>
</dbReference>
<proteinExistence type="inferred from homology"/>
<accession>A0A2C5YWM5</accession>
<protein>
    <recommendedName>
        <fullName evidence="3">Ribosome biogenesis protein SLX9</fullName>
    </recommendedName>
</protein>
<dbReference type="InterPro" id="IPR028160">
    <property type="entry name" value="Slx9-like"/>
</dbReference>
<comment type="caution">
    <text evidence="6">The sequence shown here is derived from an EMBL/GenBank/DDBJ whole genome shotgun (WGS) entry which is preliminary data.</text>
</comment>
<organism evidence="6 7">
    <name type="scientific">Ophiocordyceps australis</name>
    <dbReference type="NCBI Taxonomy" id="1399860"/>
    <lineage>
        <taxon>Eukaryota</taxon>
        <taxon>Fungi</taxon>
        <taxon>Dikarya</taxon>
        <taxon>Ascomycota</taxon>
        <taxon>Pezizomycotina</taxon>
        <taxon>Sordariomycetes</taxon>
        <taxon>Hypocreomycetidae</taxon>
        <taxon>Hypocreales</taxon>
        <taxon>Ophiocordycipitaceae</taxon>
        <taxon>Ophiocordyceps</taxon>
    </lineage>
</organism>
<feature type="compositionally biased region" description="Low complexity" evidence="5">
    <location>
        <begin position="104"/>
        <end position="137"/>
    </location>
</feature>
<dbReference type="Pfam" id="PF15341">
    <property type="entry name" value="SLX9"/>
    <property type="match status" value="1"/>
</dbReference>
<keyword evidence="7" id="KW-1185">Reference proteome</keyword>
<dbReference type="GO" id="GO:0030688">
    <property type="term" value="C:preribosome, small subunit precursor"/>
    <property type="evidence" value="ECO:0007669"/>
    <property type="project" value="InterPro"/>
</dbReference>
<feature type="compositionally biased region" description="Low complexity" evidence="5">
    <location>
        <begin position="147"/>
        <end position="158"/>
    </location>
</feature>
<dbReference type="GO" id="GO:0030686">
    <property type="term" value="C:90S preribosome"/>
    <property type="evidence" value="ECO:0007669"/>
    <property type="project" value="InterPro"/>
</dbReference>
<evidence type="ECO:0000313" key="7">
    <source>
        <dbReference type="Proteomes" id="UP000224854"/>
    </source>
</evidence>
<feature type="region of interest" description="Disordered" evidence="5">
    <location>
        <begin position="202"/>
        <end position="235"/>
    </location>
</feature>
<dbReference type="EMBL" id="NJEU01000055">
    <property type="protein sequence ID" value="PHH82508.1"/>
    <property type="molecule type" value="Genomic_DNA"/>
</dbReference>
<evidence type="ECO:0000256" key="5">
    <source>
        <dbReference type="SAM" id="MobiDB-lite"/>
    </source>
</evidence>
<feature type="compositionally biased region" description="Low complexity" evidence="5">
    <location>
        <begin position="202"/>
        <end position="214"/>
    </location>
</feature>
<comment type="similarity">
    <text evidence="2">Belongs to the SLX9 family.</text>
</comment>
<dbReference type="AlphaFoldDB" id="A0A2C5YWM5"/>
<evidence type="ECO:0000256" key="4">
    <source>
        <dbReference type="ARBA" id="ARBA00023242"/>
    </source>
</evidence>
<evidence type="ECO:0000256" key="1">
    <source>
        <dbReference type="ARBA" id="ARBA00004604"/>
    </source>
</evidence>
<feature type="region of interest" description="Disordered" evidence="5">
    <location>
        <begin position="101"/>
        <end position="174"/>
    </location>
</feature>
<evidence type="ECO:0000313" key="6">
    <source>
        <dbReference type="EMBL" id="PHH82508.1"/>
    </source>
</evidence>
<gene>
    <name evidence="6" type="ORF">CDD82_5762</name>
</gene>
<dbReference type="OrthoDB" id="5429132at2759"/>
<name>A0A2C5YWM5_9HYPO</name>
<keyword evidence="4" id="KW-0539">Nucleus</keyword>